<organism evidence="4 5">
    <name type="scientific">Lentinus brumalis</name>
    <dbReference type="NCBI Taxonomy" id="2498619"/>
    <lineage>
        <taxon>Eukaryota</taxon>
        <taxon>Fungi</taxon>
        <taxon>Dikarya</taxon>
        <taxon>Basidiomycota</taxon>
        <taxon>Agaricomycotina</taxon>
        <taxon>Agaricomycetes</taxon>
        <taxon>Polyporales</taxon>
        <taxon>Polyporaceae</taxon>
        <taxon>Lentinus</taxon>
    </lineage>
</organism>
<proteinExistence type="predicted"/>
<reference evidence="4 5" key="1">
    <citation type="journal article" date="2018" name="Biotechnol. Biofuels">
        <title>Integrative visual omics of the white-rot fungus Polyporus brumalis exposes the biotechnological potential of its oxidative enzymes for delignifying raw plant biomass.</title>
        <authorList>
            <person name="Miyauchi S."/>
            <person name="Rancon A."/>
            <person name="Drula E."/>
            <person name="Hage H."/>
            <person name="Chaduli D."/>
            <person name="Favel A."/>
            <person name="Grisel S."/>
            <person name="Henrissat B."/>
            <person name="Herpoel-Gimbert I."/>
            <person name="Ruiz-Duenas F.J."/>
            <person name="Chevret D."/>
            <person name="Hainaut M."/>
            <person name="Lin J."/>
            <person name="Wang M."/>
            <person name="Pangilinan J."/>
            <person name="Lipzen A."/>
            <person name="Lesage-Meessen L."/>
            <person name="Navarro D."/>
            <person name="Riley R."/>
            <person name="Grigoriev I.V."/>
            <person name="Zhou S."/>
            <person name="Raouche S."/>
            <person name="Rosso M.N."/>
        </authorList>
    </citation>
    <scope>NUCLEOTIDE SEQUENCE [LARGE SCALE GENOMIC DNA]</scope>
    <source>
        <strain evidence="4 5">BRFM 1820</strain>
    </source>
</reference>
<dbReference type="STRING" id="139420.A0A371D5N0"/>
<dbReference type="PANTHER" id="PTHR47706">
    <property type="entry name" value="NMRA-LIKE FAMILY PROTEIN"/>
    <property type="match status" value="1"/>
</dbReference>
<name>A0A371D5N0_9APHY</name>
<protein>
    <recommendedName>
        <fullName evidence="3">NmrA-like domain-containing protein</fullName>
    </recommendedName>
</protein>
<dbReference type="InterPro" id="IPR036291">
    <property type="entry name" value="NAD(P)-bd_dom_sf"/>
</dbReference>
<gene>
    <name evidence="4" type="ORF">OH76DRAFT_1557445</name>
</gene>
<keyword evidence="1" id="KW-0521">NADP</keyword>
<dbReference type="EMBL" id="KZ857415">
    <property type="protein sequence ID" value="RDX47846.1"/>
    <property type="molecule type" value="Genomic_DNA"/>
</dbReference>
<dbReference type="GO" id="GO:0016491">
    <property type="term" value="F:oxidoreductase activity"/>
    <property type="evidence" value="ECO:0007669"/>
    <property type="project" value="UniProtKB-KW"/>
</dbReference>
<keyword evidence="2" id="KW-0560">Oxidoreductase</keyword>
<sequence>MPSSSNVQGAVAILGGLRISRIFLTEYKEQFPVIRITTRDLNSAKAQELAKLGAELHQTSESFDDVLSGVDVVINTFNTGVILEVEEQLNAAIARANPKVYFLSDLGVDYRLNEFDGYEHTEWQRKRVITADTKAALEGTQTKVIQLVTGMFHGWLLIPDLGIDIEKNVYTSLGPASNRIATTAEDDIGRSIAQLAVLSLDPATASTVPTNLRIAGENVSYEEIRDAVSRVKGVPKGELKSKSLEEFNKNLKVDTTANALQYIWVLVGQGKTDFSNENANELVNPGQSLWKWKTVEDYLRGSGSG</sequence>
<evidence type="ECO:0000259" key="3">
    <source>
        <dbReference type="Pfam" id="PF05368"/>
    </source>
</evidence>
<dbReference type="AlphaFoldDB" id="A0A371D5N0"/>
<dbReference type="Proteomes" id="UP000256964">
    <property type="component" value="Unassembled WGS sequence"/>
</dbReference>
<dbReference type="Gene3D" id="3.40.50.720">
    <property type="entry name" value="NAD(P)-binding Rossmann-like Domain"/>
    <property type="match status" value="1"/>
</dbReference>
<evidence type="ECO:0000313" key="4">
    <source>
        <dbReference type="EMBL" id="RDX47846.1"/>
    </source>
</evidence>
<feature type="domain" description="NmrA-like" evidence="3">
    <location>
        <begin position="29"/>
        <end position="299"/>
    </location>
</feature>
<dbReference type="InterPro" id="IPR008030">
    <property type="entry name" value="NmrA-like"/>
</dbReference>
<keyword evidence="5" id="KW-1185">Reference proteome</keyword>
<evidence type="ECO:0000256" key="1">
    <source>
        <dbReference type="ARBA" id="ARBA00022857"/>
    </source>
</evidence>
<dbReference type="Pfam" id="PF05368">
    <property type="entry name" value="NmrA"/>
    <property type="match status" value="1"/>
</dbReference>
<evidence type="ECO:0000256" key="2">
    <source>
        <dbReference type="ARBA" id="ARBA00023002"/>
    </source>
</evidence>
<dbReference type="PANTHER" id="PTHR47706:SF9">
    <property type="entry name" value="NMRA-LIKE DOMAIN-CONTAINING PROTEIN-RELATED"/>
    <property type="match status" value="1"/>
</dbReference>
<dbReference type="InterPro" id="IPR051609">
    <property type="entry name" value="NmrA/Isoflavone_reductase-like"/>
</dbReference>
<dbReference type="SUPFAM" id="SSF51735">
    <property type="entry name" value="NAD(P)-binding Rossmann-fold domains"/>
    <property type="match status" value="1"/>
</dbReference>
<accession>A0A371D5N0</accession>
<dbReference type="OrthoDB" id="5283654at2759"/>
<evidence type="ECO:0000313" key="5">
    <source>
        <dbReference type="Proteomes" id="UP000256964"/>
    </source>
</evidence>